<dbReference type="AlphaFoldDB" id="A0A318HMM5"/>
<protein>
    <submittedName>
        <fullName evidence="2">Uncharacterized protein</fullName>
    </submittedName>
</protein>
<evidence type="ECO:0000313" key="3">
    <source>
        <dbReference type="Proteomes" id="UP000247781"/>
    </source>
</evidence>
<gene>
    <name evidence="2" type="ORF">C8E89_101147</name>
</gene>
<feature type="signal peptide" evidence="1">
    <location>
        <begin position="1"/>
        <end position="27"/>
    </location>
</feature>
<feature type="chain" id="PRO_5016392307" evidence="1">
    <location>
        <begin position="28"/>
        <end position="73"/>
    </location>
</feature>
<keyword evidence="3" id="KW-1185">Reference proteome</keyword>
<evidence type="ECO:0000313" key="2">
    <source>
        <dbReference type="EMBL" id="PXX12999.1"/>
    </source>
</evidence>
<keyword evidence="1" id="KW-0732">Signal</keyword>
<organism evidence="2 3">
    <name type="scientific">Mycolicibacterium moriokaense</name>
    <dbReference type="NCBI Taxonomy" id="39691"/>
    <lineage>
        <taxon>Bacteria</taxon>
        <taxon>Bacillati</taxon>
        <taxon>Actinomycetota</taxon>
        <taxon>Actinomycetes</taxon>
        <taxon>Mycobacteriales</taxon>
        <taxon>Mycobacteriaceae</taxon>
        <taxon>Mycolicibacterium</taxon>
    </lineage>
</organism>
<dbReference type="Proteomes" id="UP000247781">
    <property type="component" value="Unassembled WGS sequence"/>
</dbReference>
<reference evidence="2 3" key="2">
    <citation type="submission" date="2018-06" db="EMBL/GenBank/DDBJ databases">
        <title>Sequencing of bacterial isolates from soil warming experiment in Harvard Forest, Massachusetts, USA.</title>
        <authorList>
            <person name="Deangelis K.PhD."/>
        </authorList>
    </citation>
    <scope>NUCLEOTIDE SEQUENCE [LARGE SCALE GENOMIC DNA]</scope>
    <source>
        <strain evidence="2 3">GAS496</strain>
    </source>
</reference>
<name>A0A318HMM5_9MYCO</name>
<comment type="caution">
    <text evidence="2">The sequence shown here is derived from an EMBL/GenBank/DDBJ whole genome shotgun (WGS) entry which is preliminary data.</text>
</comment>
<evidence type="ECO:0000256" key="1">
    <source>
        <dbReference type="SAM" id="SignalP"/>
    </source>
</evidence>
<accession>A0A318HMM5</accession>
<dbReference type="RefSeq" id="WP_110314166.1">
    <property type="nucleotide sequence ID" value="NZ_QJJU01000001.1"/>
</dbReference>
<reference evidence="3" key="1">
    <citation type="submission" date="2018-05" db="EMBL/GenBank/DDBJ databases">
        <authorList>
            <person name="Deangelis K."/>
            <person name="Huntemann M."/>
            <person name="Clum A."/>
            <person name="Pillay M."/>
            <person name="Palaniappan K."/>
            <person name="Varghese N."/>
            <person name="Mikhailova N."/>
            <person name="Stamatis D."/>
            <person name="Reddy T."/>
            <person name="Daum C."/>
            <person name="Shapiro N."/>
            <person name="Ivanova N."/>
            <person name="Kyrpides N."/>
            <person name="Woyke T."/>
        </authorList>
    </citation>
    <scope>NUCLEOTIDE SEQUENCE [LARGE SCALE GENOMIC DNA]</scope>
    <source>
        <strain evidence="3">GAS496</strain>
    </source>
</reference>
<dbReference type="EMBL" id="QJJU01000001">
    <property type="protein sequence ID" value="PXX12999.1"/>
    <property type="molecule type" value="Genomic_DNA"/>
</dbReference>
<sequence length="73" mass="7348">MKKFSFAAVVSSALAVLAIGLAGPALADAGSGSNVPPPGVPYTVHPQLPAAGTNPYIPFGVDPYVAYGVWAQH</sequence>
<proteinExistence type="predicted"/>